<accession>A0A3G5AI59</accession>
<reference evidence="2" key="1">
    <citation type="submission" date="2018-10" db="EMBL/GenBank/DDBJ databases">
        <title>Hidden diversity of soil giant viruses.</title>
        <authorList>
            <person name="Schulz F."/>
            <person name="Alteio L."/>
            <person name="Goudeau D."/>
            <person name="Ryan E.M."/>
            <person name="Malmstrom R.R."/>
            <person name="Blanchard J."/>
            <person name="Woyke T."/>
        </authorList>
    </citation>
    <scope>NUCLEOTIDE SEQUENCE</scope>
    <source>
        <strain evidence="2">SAV1</strain>
    </source>
</reference>
<dbReference type="GO" id="GO:0016787">
    <property type="term" value="F:hydrolase activity"/>
    <property type="evidence" value="ECO:0007669"/>
    <property type="project" value="InterPro"/>
</dbReference>
<organism evidence="2">
    <name type="scientific">Satyrvirus sp</name>
    <dbReference type="NCBI Taxonomy" id="2487771"/>
    <lineage>
        <taxon>Viruses</taxon>
        <taxon>Varidnaviria</taxon>
        <taxon>Bamfordvirae</taxon>
        <taxon>Nucleocytoviricota</taxon>
        <taxon>Megaviricetes</taxon>
        <taxon>Imitervirales</taxon>
        <taxon>Mimiviridae</taxon>
        <taxon>Megamimivirinae</taxon>
    </lineage>
</organism>
<dbReference type="EMBL" id="MK072439">
    <property type="protein sequence ID" value="AYV85089.1"/>
    <property type="molecule type" value="Genomic_DNA"/>
</dbReference>
<dbReference type="PANTHER" id="PTHR37844">
    <property type="entry name" value="SER/THR PROTEIN PHOSPHATASE SUPERFAMILY (AFU_ORTHOLOGUE AFUA_1G14840)"/>
    <property type="match status" value="1"/>
</dbReference>
<gene>
    <name evidence="2" type="ORF">Satyrvirus3_20</name>
</gene>
<dbReference type="Pfam" id="PF00149">
    <property type="entry name" value="Metallophos"/>
    <property type="match status" value="1"/>
</dbReference>
<name>A0A3G5AI59_9VIRU</name>
<dbReference type="InterPro" id="IPR004843">
    <property type="entry name" value="Calcineurin-like_PHP"/>
</dbReference>
<dbReference type="PANTHER" id="PTHR37844:SF1">
    <property type="entry name" value="CALCINEURIN-LIKE PHOSPHOESTERASE DOMAIN-CONTAINING PROTEIN"/>
    <property type="match status" value="1"/>
</dbReference>
<evidence type="ECO:0000259" key="1">
    <source>
        <dbReference type="Pfam" id="PF00149"/>
    </source>
</evidence>
<dbReference type="InterPro" id="IPR029052">
    <property type="entry name" value="Metallo-depent_PP-like"/>
</dbReference>
<proteinExistence type="predicted"/>
<dbReference type="SUPFAM" id="SSF56300">
    <property type="entry name" value="Metallo-dependent phosphatases"/>
    <property type="match status" value="1"/>
</dbReference>
<protein>
    <submittedName>
        <fullName evidence="2">Metallophosphoesterase-like protein</fullName>
    </submittedName>
</protein>
<evidence type="ECO:0000313" key="2">
    <source>
        <dbReference type="EMBL" id="AYV85089.1"/>
    </source>
</evidence>
<feature type="domain" description="Calcineurin-like phosphoesterase" evidence="1">
    <location>
        <begin position="37"/>
        <end position="238"/>
    </location>
</feature>
<dbReference type="Gene3D" id="3.60.21.10">
    <property type="match status" value="1"/>
</dbReference>
<sequence>MISKILRYGSDFHLEMMPNILHPKLVPYWDFKTGSNTKYYLALVGDIGNPYNTNLCNFFDKISDKYEKIFYVPGNHEYYNLAKLNFTKEQFDDELRKICDNYENVVLLNNQTYMLDNIKIIGSTLWSNVPATSADTISRYMNDYHLIKTLNGNITVEDTNKWNKESVQFIENEIISAKNPCGVLTIVLTHHAPLFSDNKNYTADPIYSDSPYKYGFHNDLKYLMKKPVAVWLYGHTHYCSKFMSNNVIVATNQLGYSHEKGLNFDSYAHINLNKLVLNNL</sequence>